<gene>
    <name evidence="4" type="ORF">K2173_009487</name>
</gene>
<dbReference type="Proteomes" id="UP001159364">
    <property type="component" value="Linkage Group LG01"/>
</dbReference>
<evidence type="ECO:0000256" key="2">
    <source>
        <dbReference type="SAM" id="Phobius"/>
    </source>
</evidence>
<keyword evidence="2" id="KW-1133">Transmembrane helix</keyword>
<feature type="compositionally biased region" description="Low complexity" evidence="1">
    <location>
        <begin position="24"/>
        <end position="34"/>
    </location>
</feature>
<organism evidence="4 5">
    <name type="scientific">Erythroxylum novogranatense</name>
    <dbReference type="NCBI Taxonomy" id="1862640"/>
    <lineage>
        <taxon>Eukaryota</taxon>
        <taxon>Viridiplantae</taxon>
        <taxon>Streptophyta</taxon>
        <taxon>Embryophyta</taxon>
        <taxon>Tracheophyta</taxon>
        <taxon>Spermatophyta</taxon>
        <taxon>Magnoliopsida</taxon>
        <taxon>eudicotyledons</taxon>
        <taxon>Gunneridae</taxon>
        <taxon>Pentapetalae</taxon>
        <taxon>rosids</taxon>
        <taxon>fabids</taxon>
        <taxon>Malpighiales</taxon>
        <taxon>Erythroxylaceae</taxon>
        <taxon>Erythroxylum</taxon>
    </lineage>
</organism>
<sequence length="680" mass="75901">MELEEEGSTIAKNDALPGPVDQVPKSSSLSPKLGSSGGELRPSVYSKPKSRFQEINVSFSNQNSPTHEEIIDACATETNEPDKNSNNEDTSHEPEKKPGPVKINKDSVRWLHLFKAVIRSDWKFVESIFDKEPEAMTARVTLYGSNALHVAIRRGLSKQFIQKLVDKMPPESLEMRGTSDQGNPLHCAGIVGHTDAAKILMMKNPGLLEVQDSYNFTPLHRAAQFAHKETVWFLLSEARFEDYGQLSGSSGAMLLSFLIVADFYDIALSLLKKNPDLASERDYKNLTALDRLARKPHAFASGSQLGYLGSLLYKSISVKSCAFLFRKGDVEEPRQIGFLKNLYKKKLMHSHSLELAKALCAEIIELGQSTDESLYKSALFMAAKEGIHELVNEILKAFPDALWFRDDDSRDIFLLAVLHRQEKVFNLVYQIRSLKYAVFCRVDNFQNSALHLAGKLEPSNRIAGAALQMQREMQWFKVIENFVQPDFKILPNKDMKTPIQVFIEEHKKLVVKGEEWMKNTASSCTVVAALVVTVVFAAAFTVPGGNNNNGTPIFLNDLSFLVFTVANALALFTSTTSMLMFLGMLTSRYAREDFLMALPMRLSIGLITLFLSIAFMLAAFSAALNIILEHKLRWVAAPITLLACIPVALFALLQFPLLVELVSSTFGPSVFRQQSKEIIC</sequence>
<keyword evidence="2" id="KW-0472">Membrane</keyword>
<feature type="region of interest" description="Disordered" evidence="1">
    <location>
        <begin position="1"/>
        <end position="47"/>
    </location>
</feature>
<feature type="region of interest" description="Disordered" evidence="1">
    <location>
        <begin position="78"/>
        <end position="101"/>
    </location>
</feature>
<keyword evidence="5" id="KW-1185">Reference proteome</keyword>
<reference evidence="4 5" key="1">
    <citation type="submission" date="2021-09" db="EMBL/GenBank/DDBJ databases">
        <title>Genomic insights and catalytic innovation underlie evolution of tropane alkaloids biosynthesis.</title>
        <authorList>
            <person name="Wang Y.-J."/>
            <person name="Tian T."/>
            <person name="Huang J.-P."/>
            <person name="Huang S.-X."/>
        </authorList>
    </citation>
    <scope>NUCLEOTIDE SEQUENCE [LARGE SCALE GENOMIC DNA]</scope>
    <source>
        <strain evidence="4">KIB-2018</strain>
        <tissue evidence="4">Leaf</tissue>
    </source>
</reference>
<dbReference type="EMBL" id="JAIWQS010000001">
    <property type="protein sequence ID" value="KAJ8774056.1"/>
    <property type="molecule type" value="Genomic_DNA"/>
</dbReference>
<feature type="transmembrane region" description="Helical" evidence="2">
    <location>
        <begin position="252"/>
        <end position="271"/>
    </location>
</feature>
<protein>
    <recommendedName>
        <fullName evidence="3">PGG domain-containing protein</fullName>
    </recommendedName>
</protein>
<proteinExistence type="predicted"/>
<feature type="transmembrane region" description="Helical" evidence="2">
    <location>
        <begin position="606"/>
        <end position="628"/>
    </location>
</feature>
<name>A0AAV8U437_9ROSI</name>
<keyword evidence="2" id="KW-0812">Transmembrane</keyword>
<comment type="caution">
    <text evidence="4">The sequence shown here is derived from an EMBL/GenBank/DDBJ whole genome shotgun (WGS) entry which is preliminary data.</text>
</comment>
<dbReference type="PANTHER" id="PTHR24177:SF365">
    <property type="entry name" value="ANKYRIN REPEAT-CONTAINING PROTEIN NPR4-LIKE ISOFORM X1"/>
    <property type="match status" value="1"/>
</dbReference>
<feature type="transmembrane region" description="Helical" evidence="2">
    <location>
        <begin position="634"/>
        <end position="653"/>
    </location>
</feature>
<evidence type="ECO:0000313" key="5">
    <source>
        <dbReference type="Proteomes" id="UP001159364"/>
    </source>
</evidence>
<feature type="compositionally biased region" description="Basic and acidic residues" evidence="1">
    <location>
        <begin position="80"/>
        <end position="101"/>
    </location>
</feature>
<dbReference type="AlphaFoldDB" id="A0AAV8U437"/>
<dbReference type="InterPro" id="IPR036770">
    <property type="entry name" value="Ankyrin_rpt-contain_sf"/>
</dbReference>
<dbReference type="PANTHER" id="PTHR24177">
    <property type="entry name" value="CASKIN"/>
    <property type="match status" value="1"/>
</dbReference>
<dbReference type="Pfam" id="PF12796">
    <property type="entry name" value="Ank_2"/>
    <property type="match status" value="1"/>
</dbReference>
<dbReference type="SMART" id="SM00248">
    <property type="entry name" value="ANK"/>
    <property type="match status" value="4"/>
</dbReference>
<evidence type="ECO:0000313" key="4">
    <source>
        <dbReference type="EMBL" id="KAJ8774056.1"/>
    </source>
</evidence>
<dbReference type="SUPFAM" id="SSF48403">
    <property type="entry name" value="Ankyrin repeat"/>
    <property type="match status" value="1"/>
</dbReference>
<feature type="domain" description="PGG" evidence="3">
    <location>
        <begin position="514"/>
        <end position="624"/>
    </location>
</feature>
<dbReference type="Pfam" id="PF13962">
    <property type="entry name" value="PGG"/>
    <property type="match status" value="1"/>
</dbReference>
<dbReference type="GO" id="GO:0016020">
    <property type="term" value="C:membrane"/>
    <property type="evidence" value="ECO:0007669"/>
    <property type="project" value="TreeGrafter"/>
</dbReference>
<feature type="transmembrane region" description="Helical" evidence="2">
    <location>
        <begin position="521"/>
        <end position="540"/>
    </location>
</feature>
<feature type="transmembrane region" description="Helical" evidence="2">
    <location>
        <begin position="560"/>
        <end position="585"/>
    </location>
</feature>
<dbReference type="InterPro" id="IPR002110">
    <property type="entry name" value="Ankyrin_rpt"/>
</dbReference>
<evidence type="ECO:0000256" key="1">
    <source>
        <dbReference type="SAM" id="MobiDB-lite"/>
    </source>
</evidence>
<dbReference type="InterPro" id="IPR026961">
    <property type="entry name" value="PGG_dom"/>
</dbReference>
<evidence type="ECO:0000259" key="3">
    <source>
        <dbReference type="Pfam" id="PF13962"/>
    </source>
</evidence>
<accession>A0AAV8U437</accession>
<dbReference type="Gene3D" id="1.25.40.20">
    <property type="entry name" value="Ankyrin repeat-containing domain"/>
    <property type="match status" value="1"/>
</dbReference>